<comment type="subcellular location">
    <subcellularLocation>
        <location evidence="1">Membrane</location>
        <topology evidence="1">Single-pass membrane protein</topology>
    </subcellularLocation>
</comment>
<evidence type="ECO:0000313" key="9">
    <source>
        <dbReference type="Proteomes" id="UP000593560"/>
    </source>
</evidence>
<evidence type="ECO:0000259" key="7">
    <source>
        <dbReference type="Pfam" id="PF12819"/>
    </source>
</evidence>
<dbReference type="EMBL" id="JABFAD010000010">
    <property type="protein sequence ID" value="MBA0810384.1"/>
    <property type="molecule type" value="Genomic_DNA"/>
</dbReference>
<dbReference type="Proteomes" id="UP000593560">
    <property type="component" value="Unassembled WGS sequence"/>
</dbReference>
<protein>
    <recommendedName>
        <fullName evidence="7">Malectin-like domain-containing protein</fullName>
    </recommendedName>
</protein>
<keyword evidence="4" id="KW-1133">Transmembrane helix</keyword>
<organism evidence="8 9">
    <name type="scientific">Gossypium harknessii</name>
    <dbReference type="NCBI Taxonomy" id="34285"/>
    <lineage>
        <taxon>Eukaryota</taxon>
        <taxon>Viridiplantae</taxon>
        <taxon>Streptophyta</taxon>
        <taxon>Embryophyta</taxon>
        <taxon>Tracheophyta</taxon>
        <taxon>Spermatophyta</taxon>
        <taxon>Magnoliopsida</taxon>
        <taxon>eudicotyledons</taxon>
        <taxon>Gunneridae</taxon>
        <taxon>Pentapetalae</taxon>
        <taxon>rosids</taxon>
        <taxon>malvids</taxon>
        <taxon>Malvales</taxon>
        <taxon>Malvaceae</taxon>
        <taxon>Malvoideae</taxon>
        <taxon>Gossypium</taxon>
    </lineage>
</organism>
<evidence type="ECO:0000256" key="4">
    <source>
        <dbReference type="ARBA" id="ARBA00022989"/>
    </source>
</evidence>
<dbReference type="GO" id="GO:0016020">
    <property type="term" value="C:membrane"/>
    <property type="evidence" value="ECO:0007669"/>
    <property type="project" value="UniProtKB-SubCell"/>
</dbReference>
<dbReference type="OrthoDB" id="2017114at2759"/>
<dbReference type="InterPro" id="IPR024788">
    <property type="entry name" value="Malectin-like_Carb-bd_dom"/>
</dbReference>
<evidence type="ECO:0000256" key="6">
    <source>
        <dbReference type="SAM" id="SignalP"/>
    </source>
</evidence>
<evidence type="ECO:0000256" key="1">
    <source>
        <dbReference type="ARBA" id="ARBA00004167"/>
    </source>
</evidence>
<accession>A0A7J9HLV8</accession>
<comment type="caution">
    <text evidence="8">The sequence shown here is derived from an EMBL/GenBank/DDBJ whole genome shotgun (WGS) entry which is preliminary data.</text>
</comment>
<evidence type="ECO:0000256" key="2">
    <source>
        <dbReference type="ARBA" id="ARBA00022692"/>
    </source>
</evidence>
<dbReference type="AlphaFoldDB" id="A0A7J9HLV8"/>
<keyword evidence="3 6" id="KW-0732">Signal</keyword>
<feature type="signal peptide" evidence="6">
    <location>
        <begin position="1"/>
        <end position="18"/>
    </location>
</feature>
<keyword evidence="9" id="KW-1185">Reference proteome</keyword>
<keyword evidence="5" id="KW-0472">Membrane</keyword>
<evidence type="ECO:0000256" key="3">
    <source>
        <dbReference type="ARBA" id="ARBA00022729"/>
    </source>
</evidence>
<gene>
    <name evidence="8" type="ORF">Gohar_002387</name>
</gene>
<keyword evidence="2" id="KW-0812">Transmembrane</keyword>
<evidence type="ECO:0000256" key="5">
    <source>
        <dbReference type="ARBA" id="ARBA00023136"/>
    </source>
</evidence>
<name>A0A7J9HLV8_9ROSI</name>
<sequence length="60" mass="6452">MVLLLFFSSLGFISIDCGLPVNFNFVDVDTGISYTPDGAYVSTGINNNISSSMLTQTIQI</sequence>
<dbReference type="Pfam" id="PF12819">
    <property type="entry name" value="Malectin_like"/>
    <property type="match status" value="1"/>
</dbReference>
<evidence type="ECO:0000313" key="8">
    <source>
        <dbReference type="EMBL" id="MBA0810384.1"/>
    </source>
</evidence>
<feature type="domain" description="Malectin-like" evidence="7">
    <location>
        <begin position="15"/>
        <end position="57"/>
    </location>
</feature>
<proteinExistence type="predicted"/>
<feature type="chain" id="PRO_5029476881" description="Malectin-like domain-containing protein" evidence="6">
    <location>
        <begin position="19"/>
        <end position="60"/>
    </location>
</feature>
<reference evidence="8 9" key="1">
    <citation type="journal article" date="2019" name="Genome Biol. Evol.">
        <title>Insights into the evolution of the New World diploid cottons (Gossypium, subgenus Houzingenia) based on genome sequencing.</title>
        <authorList>
            <person name="Grover C.E."/>
            <person name="Arick M.A. 2nd"/>
            <person name="Thrash A."/>
            <person name="Conover J.L."/>
            <person name="Sanders W.S."/>
            <person name="Peterson D.G."/>
            <person name="Frelichowski J.E."/>
            <person name="Scheffler J.A."/>
            <person name="Scheffler B.E."/>
            <person name="Wendel J.F."/>
        </authorList>
    </citation>
    <scope>NUCLEOTIDE SEQUENCE [LARGE SCALE GENOMIC DNA]</scope>
    <source>
        <strain evidence="8">0</strain>
        <tissue evidence="8">Leaf</tissue>
    </source>
</reference>